<dbReference type="OMA" id="WPLHDLD"/>
<dbReference type="InterPro" id="IPR050268">
    <property type="entry name" value="NADH-dep_flavin_reductase"/>
</dbReference>
<dbReference type="HOGENOM" id="CLU_073369_0_0_1"/>
<dbReference type="SUPFAM" id="SSF50475">
    <property type="entry name" value="FMN-binding split barrel"/>
    <property type="match status" value="1"/>
</dbReference>
<dbReference type="PANTHER" id="PTHR30466">
    <property type="entry name" value="FLAVIN REDUCTASE"/>
    <property type="match status" value="1"/>
</dbReference>
<dbReference type="InParanoid" id="G4TE04"/>
<dbReference type="InterPro" id="IPR002563">
    <property type="entry name" value="Flavin_Rdtase-like_dom"/>
</dbReference>
<reference evidence="3 4" key="1">
    <citation type="journal article" date="2011" name="PLoS Pathog.">
        <title>Endophytic Life Strategies Decoded by Genome and Transcriptome Analyses of the Mutualistic Root Symbiont Piriformospora indica.</title>
        <authorList>
            <person name="Zuccaro A."/>
            <person name="Lahrmann U."/>
            <person name="Guldener U."/>
            <person name="Langen G."/>
            <person name="Pfiffi S."/>
            <person name="Biedenkopf D."/>
            <person name="Wong P."/>
            <person name="Samans B."/>
            <person name="Grimm C."/>
            <person name="Basiewicz M."/>
            <person name="Murat C."/>
            <person name="Martin F."/>
            <person name="Kogel K.H."/>
        </authorList>
    </citation>
    <scope>NUCLEOTIDE SEQUENCE [LARGE SCALE GENOMIC DNA]</scope>
    <source>
        <strain evidence="3 4">DSM 11827</strain>
    </source>
</reference>
<evidence type="ECO:0000259" key="2">
    <source>
        <dbReference type="SMART" id="SM00903"/>
    </source>
</evidence>
<sequence length="215" mass="24145">MTRGHTTSTIQEDLRHLMVNAAQMVAIVTTRMPTQLFPDHPFHGATVSSFASIALHPHPLVSFSLRLPSRLADAIRRHDDSEMTHPHLVINLLSSQQATAALQFSRPDLFPNPFWSLPMADQPIRLTKEGVPYLGGSLGSISCSVVRSLPLDFSTSSENRDDPLTLQEAKPGDNERYTSELFLARVVRMEKHDDEGEPSRRLPLVYHQKRFTTVK</sequence>
<proteinExistence type="predicted"/>
<keyword evidence="1" id="KW-0560">Oxidoreductase</keyword>
<dbReference type="Gene3D" id="2.30.110.10">
    <property type="entry name" value="Electron Transport, Fmn-binding Protein, Chain A"/>
    <property type="match status" value="1"/>
</dbReference>
<dbReference type="EMBL" id="CAFZ01000057">
    <property type="protein sequence ID" value="CCA69547.1"/>
    <property type="molecule type" value="Genomic_DNA"/>
</dbReference>
<dbReference type="OrthoDB" id="2015405at2759"/>
<comment type="caution">
    <text evidence="3">The sequence shown here is derived from an EMBL/GenBank/DDBJ whole genome shotgun (WGS) entry which is preliminary data.</text>
</comment>
<evidence type="ECO:0000256" key="1">
    <source>
        <dbReference type="ARBA" id="ARBA00023002"/>
    </source>
</evidence>
<evidence type="ECO:0000313" key="3">
    <source>
        <dbReference type="EMBL" id="CCA69547.1"/>
    </source>
</evidence>
<dbReference type="STRING" id="1109443.G4TE04"/>
<dbReference type="Pfam" id="PF01613">
    <property type="entry name" value="Flavin_Reduct"/>
    <property type="match status" value="1"/>
</dbReference>
<keyword evidence="4" id="KW-1185">Reference proteome</keyword>
<gene>
    <name evidence="3" type="ORF">PIIN_03486</name>
</gene>
<dbReference type="InterPro" id="IPR012349">
    <property type="entry name" value="Split_barrel_FMN-bd"/>
</dbReference>
<accession>G4TE04</accession>
<dbReference type="AlphaFoldDB" id="G4TE04"/>
<dbReference type="SMART" id="SM00903">
    <property type="entry name" value="Flavin_Reduct"/>
    <property type="match status" value="1"/>
</dbReference>
<feature type="domain" description="Flavin reductase like" evidence="2">
    <location>
        <begin position="18"/>
        <end position="213"/>
    </location>
</feature>
<dbReference type="PANTHER" id="PTHR30466:SF1">
    <property type="entry name" value="FMN REDUCTASE (NADH) RUTF"/>
    <property type="match status" value="1"/>
</dbReference>
<evidence type="ECO:0000313" key="4">
    <source>
        <dbReference type="Proteomes" id="UP000007148"/>
    </source>
</evidence>
<organism evidence="3 4">
    <name type="scientific">Serendipita indica (strain DSM 11827)</name>
    <name type="common">Root endophyte fungus</name>
    <name type="synonym">Piriformospora indica</name>
    <dbReference type="NCBI Taxonomy" id="1109443"/>
    <lineage>
        <taxon>Eukaryota</taxon>
        <taxon>Fungi</taxon>
        <taxon>Dikarya</taxon>
        <taxon>Basidiomycota</taxon>
        <taxon>Agaricomycotina</taxon>
        <taxon>Agaricomycetes</taxon>
        <taxon>Sebacinales</taxon>
        <taxon>Serendipitaceae</taxon>
        <taxon>Serendipita</taxon>
    </lineage>
</organism>
<name>G4TE04_SERID</name>
<dbReference type="GO" id="GO:0042602">
    <property type="term" value="F:riboflavin reductase (NADPH) activity"/>
    <property type="evidence" value="ECO:0007669"/>
    <property type="project" value="TreeGrafter"/>
</dbReference>
<dbReference type="Proteomes" id="UP000007148">
    <property type="component" value="Unassembled WGS sequence"/>
</dbReference>
<protein>
    <recommendedName>
        <fullName evidence="2">Flavin reductase like domain-containing protein</fullName>
    </recommendedName>
</protein>
<dbReference type="GO" id="GO:0010181">
    <property type="term" value="F:FMN binding"/>
    <property type="evidence" value="ECO:0007669"/>
    <property type="project" value="InterPro"/>
</dbReference>
<dbReference type="eggNOG" id="ENOG502SF77">
    <property type="taxonomic scope" value="Eukaryota"/>
</dbReference>